<feature type="domain" description="Lipase maturation factor 1/2 C-terminal" evidence="9">
    <location>
        <begin position="359"/>
        <end position="493"/>
    </location>
</feature>
<feature type="domain" description="Lipase maturation factor 1/2 N-terminal" evidence="8">
    <location>
        <begin position="133"/>
        <end position="290"/>
    </location>
</feature>
<evidence type="ECO:0000256" key="2">
    <source>
        <dbReference type="ARBA" id="ARBA00005512"/>
    </source>
</evidence>
<evidence type="ECO:0000313" key="10">
    <source>
        <dbReference type="EMBL" id="MCY1080387.1"/>
    </source>
</evidence>
<evidence type="ECO:0000256" key="7">
    <source>
        <dbReference type="SAM" id="Phobius"/>
    </source>
</evidence>
<dbReference type="Proteomes" id="UP001207654">
    <property type="component" value="Unassembled WGS sequence"/>
</dbReference>
<accession>A0ABT4AFB4</accession>
<keyword evidence="5 7" id="KW-1133">Transmembrane helix</keyword>
<gene>
    <name evidence="10" type="ORF">OV287_38635</name>
</gene>
<dbReference type="Pfam" id="PF06762">
    <property type="entry name" value="LMF1"/>
    <property type="match status" value="1"/>
</dbReference>
<keyword evidence="3 7" id="KW-0812">Transmembrane</keyword>
<evidence type="ECO:0000256" key="5">
    <source>
        <dbReference type="ARBA" id="ARBA00022989"/>
    </source>
</evidence>
<feature type="transmembrane region" description="Helical" evidence="7">
    <location>
        <begin position="250"/>
        <end position="267"/>
    </location>
</feature>
<dbReference type="InterPro" id="IPR009613">
    <property type="entry name" value="LMF"/>
</dbReference>
<evidence type="ECO:0000256" key="6">
    <source>
        <dbReference type="ARBA" id="ARBA00023136"/>
    </source>
</evidence>
<dbReference type="PANTHER" id="PTHR14463">
    <property type="entry name" value="LIPASE MATURATION FACTOR"/>
    <property type="match status" value="1"/>
</dbReference>
<dbReference type="EMBL" id="JAPNKA010000001">
    <property type="protein sequence ID" value="MCY1080387.1"/>
    <property type="molecule type" value="Genomic_DNA"/>
</dbReference>
<comment type="similarity">
    <text evidence="2">Belongs to the lipase maturation factor family.</text>
</comment>
<evidence type="ECO:0000256" key="3">
    <source>
        <dbReference type="ARBA" id="ARBA00022692"/>
    </source>
</evidence>
<evidence type="ECO:0000256" key="1">
    <source>
        <dbReference type="ARBA" id="ARBA00004477"/>
    </source>
</evidence>
<dbReference type="InterPro" id="IPR057433">
    <property type="entry name" value="LMF1/2_C"/>
</dbReference>
<sequence>MIGTRVALVVSSEVRHSVARARGLYLRALGLVFVLAFASLLPQVSALLGPEGLSPAAELLGYVRQVLPSPERYLRLPTLLWWFGAGEGALHGVGWVGLGCGVLLVANVAPRWALVGAWACYLSLTTVGGVFLSFQWDVLLLEAALVSLPLTPGHLWPPRVSLAPLPGAILLPRLLLFRLMLMSGVVKLASGDPTWRDFTALQYHYWTQPLPNPLAWFIHLLPAGLQRASTAATFVIELVFPFLLLGPRRVRLFSAAMLAALQLVILATGNYGFFNFLSLVLCLSALDDGVLVRWRLGGPLSAAPEPPRRHPRWRAAALVLFAVAYAFLGFSLDLQRLLSRPLPGALGTLLDDLAGFRSINTYGLFAVMTTQRHEILIEGSADGQTWKEYLLPYRPGRVDEAPPIVAPHQPRLDWQLWFAALSTCQRNPWLLRLQELLLRGGSDVRRLFAEDPFPDAPPRFVRTRLFDYHFTDWDTWRATGAWWTREELGPYCPLLTLENGQLRAVP</sequence>
<evidence type="ECO:0000259" key="9">
    <source>
        <dbReference type="Pfam" id="PF25179"/>
    </source>
</evidence>
<proteinExistence type="inferred from homology"/>
<feature type="transmembrane region" description="Helical" evidence="7">
    <location>
        <begin position="313"/>
        <end position="332"/>
    </location>
</feature>
<organism evidence="10 11">
    <name type="scientific">Archangium lansingense</name>
    <dbReference type="NCBI Taxonomy" id="2995310"/>
    <lineage>
        <taxon>Bacteria</taxon>
        <taxon>Pseudomonadati</taxon>
        <taxon>Myxococcota</taxon>
        <taxon>Myxococcia</taxon>
        <taxon>Myxococcales</taxon>
        <taxon>Cystobacterineae</taxon>
        <taxon>Archangiaceae</taxon>
        <taxon>Archangium</taxon>
    </lineage>
</organism>
<protein>
    <submittedName>
        <fullName evidence="10">Lipase maturation factor family protein</fullName>
    </submittedName>
</protein>
<keyword evidence="11" id="KW-1185">Reference proteome</keyword>
<feature type="transmembrane region" description="Helical" evidence="7">
    <location>
        <begin position="24"/>
        <end position="44"/>
    </location>
</feature>
<evidence type="ECO:0000259" key="8">
    <source>
        <dbReference type="Pfam" id="PF06762"/>
    </source>
</evidence>
<comment type="subcellular location">
    <subcellularLocation>
        <location evidence="1">Endoplasmic reticulum membrane</location>
        <topology evidence="1">Multi-pass membrane protein</topology>
    </subcellularLocation>
</comment>
<reference evidence="10 11" key="1">
    <citation type="submission" date="2022-11" db="EMBL/GenBank/DDBJ databases">
        <title>Minimal conservation of predation-associated metabolite biosynthetic gene clusters underscores biosynthetic potential of Myxococcota including descriptions for ten novel species: Archangium lansinium sp. nov., Myxococcus landrumus sp. nov., Nannocystis bai.</title>
        <authorList>
            <person name="Ahearne A."/>
            <person name="Stevens C."/>
            <person name="Phillips K."/>
        </authorList>
    </citation>
    <scope>NUCLEOTIDE SEQUENCE [LARGE SCALE GENOMIC DNA]</scope>
    <source>
        <strain evidence="10 11">MIWBW</strain>
    </source>
</reference>
<dbReference type="Pfam" id="PF25179">
    <property type="entry name" value="LMF1_C"/>
    <property type="match status" value="1"/>
</dbReference>
<dbReference type="RefSeq" id="WP_267539055.1">
    <property type="nucleotide sequence ID" value="NZ_JAPNKA010000001.1"/>
</dbReference>
<feature type="transmembrane region" description="Helical" evidence="7">
    <location>
        <begin position="79"/>
        <end position="105"/>
    </location>
</feature>
<evidence type="ECO:0000256" key="4">
    <source>
        <dbReference type="ARBA" id="ARBA00022824"/>
    </source>
</evidence>
<keyword evidence="6 7" id="KW-0472">Membrane</keyword>
<dbReference type="InterPro" id="IPR057434">
    <property type="entry name" value="LMF1/2_N"/>
</dbReference>
<feature type="transmembrane region" description="Helical" evidence="7">
    <location>
        <begin position="112"/>
        <end position="136"/>
    </location>
</feature>
<comment type="caution">
    <text evidence="10">The sequence shown here is derived from an EMBL/GenBank/DDBJ whole genome shotgun (WGS) entry which is preliminary data.</text>
</comment>
<keyword evidence="4" id="KW-0256">Endoplasmic reticulum</keyword>
<name>A0ABT4AFB4_9BACT</name>
<evidence type="ECO:0000313" key="11">
    <source>
        <dbReference type="Proteomes" id="UP001207654"/>
    </source>
</evidence>